<dbReference type="EC" id="2.6.1.-" evidence="6"/>
<evidence type="ECO:0000313" key="8">
    <source>
        <dbReference type="EMBL" id="URA10179.1"/>
    </source>
</evidence>
<dbReference type="InterPro" id="IPR015424">
    <property type="entry name" value="PyrdxlP-dep_Trfase"/>
</dbReference>
<dbReference type="Pfam" id="PF00155">
    <property type="entry name" value="Aminotran_1_2"/>
    <property type="match status" value="1"/>
</dbReference>
<dbReference type="RefSeq" id="WP_271435311.1">
    <property type="nucleotide sequence ID" value="NZ_CP073355.1"/>
</dbReference>
<evidence type="ECO:0000256" key="1">
    <source>
        <dbReference type="ARBA" id="ARBA00001933"/>
    </source>
</evidence>
<dbReference type="PROSITE" id="PS00105">
    <property type="entry name" value="AA_TRANSFER_CLASS_1"/>
    <property type="match status" value="1"/>
</dbReference>
<dbReference type="KEGG" id="taqu:KDW03_11980"/>
<dbReference type="CDD" id="cd00609">
    <property type="entry name" value="AAT_like"/>
    <property type="match status" value="1"/>
</dbReference>
<proteinExistence type="inferred from homology"/>
<evidence type="ECO:0000313" key="9">
    <source>
        <dbReference type="Proteomes" id="UP001056539"/>
    </source>
</evidence>
<dbReference type="AlphaFoldDB" id="A0AAX3BDQ0"/>
<evidence type="ECO:0000256" key="4">
    <source>
        <dbReference type="ARBA" id="ARBA00022679"/>
    </source>
</evidence>
<dbReference type="Proteomes" id="UP001056539">
    <property type="component" value="Chromosome"/>
</dbReference>
<name>A0AAX3BDQ0_9SPIR</name>
<reference evidence="8" key="2">
    <citation type="submission" date="2022-06" db="EMBL/GenBank/DDBJ databases">
        <title>Thermospira aquatica gen. nov., sp. nov.</title>
        <authorList>
            <person name="Ben Ali Gam Z."/>
            <person name="Labat M."/>
        </authorList>
    </citation>
    <scope>NUCLEOTIDE SEQUENCE</scope>
    <source>
        <strain evidence="8">F1F22</strain>
    </source>
</reference>
<accession>A0AAX3BDQ0</accession>
<feature type="domain" description="Aminotransferase class I/classII large" evidence="7">
    <location>
        <begin position="27"/>
        <end position="359"/>
    </location>
</feature>
<dbReference type="FunFam" id="3.40.640.10:FF:000033">
    <property type="entry name" value="Aspartate aminotransferase"/>
    <property type="match status" value="1"/>
</dbReference>
<dbReference type="InterPro" id="IPR004838">
    <property type="entry name" value="NHTrfase_class1_PyrdxlP-BS"/>
</dbReference>
<keyword evidence="9" id="KW-1185">Reference proteome</keyword>
<dbReference type="PANTHER" id="PTHR46383">
    <property type="entry name" value="ASPARTATE AMINOTRANSFERASE"/>
    <property type="match status" value="1"/>
</dbReference>
<sequence length="373" mass="41717">MISRRSQQLESSGIRKVFELAAKIENPVNFSIGQPDFDVPEVAKEVAIEAIRKGMNRYTVTQGIDELRQKVLDYVLRTRGKSYQMSEVMITSGVSGGLMLALLSILDPGDEVIIFDPYFVMYKHLVHLLDGKAVIISTYPDFRVPLTDVENAITSKTKAIIINSPSNPTGYVYAREDIEGIVRIAKKHDILLITDEIYDGFVYDGDFVSPVGMYDKLLLLGGFSKTYAMTGWRLGYAVGPSDLIATMIKLQQYSFVCAPAPFQYAAVAALDLDMTSYFDAYKRKRDMIYEGLKDSFHIVKPGGAFYMFPGLKKGKASEFVEMAIANKVLIIPGNVFSEQDTHFRISFATKDETIAKGVEILKRLSEAYYAKVD</sequence>
<dbReference type="PANTHER" id="PTHR46383:SF1">
    <property type="entry name" value="ASPARTATE AMINOTRANSFERASE"/>
    <property type="match status" value="1"/>
</dbReference>
<evidence type="ECO:0000256" key="3">
    <source>
        <dbReference type="ARBA" id="ARBA00022576"/>
    </source>
</evidence>
<dbReference type="InterPro" id="IPR015421">
    <property type="entry name" value="PyrdxlP-dep_Trfase_major"/>
</dbReference>
<dbReference type="SUPFAM" id="SSF53383">
    <property type="entry name" value="PLP-dependent transferases"/>
    <property type="match status" value="1"/>
</dbReference>
<evidence type="ECO:0000256" key="2">
    <source>
        <dbReference type="ARBA" id="ARBA00007441"/>
    </source>
</evidence>
<gene>
    <name evidence="8" type="ORF">KDW03_11980</name>
</gene>
<keyword evidence="5" id="KW-0663">Pyridoxal phosphate</keyword>
<dbReference type="InterPro" id="IPR050596">
    <property type="entry name" value="AspAT/PAT-like"/>
</dbReference>
<dbReference type="GO" id="GO:0030170">
    <property type="term" value="F:pyridoxal phosphate binding"/>
    <property type="evidence" value="ECO:0007669"/>
    <property type="project" value="InterPro"/>
</dbReference>
<protein>
    <recommendedName>
        <fullName evidence="6">Aminotransferase</fullName>
        <ecNumber evidence="6">2.6.1.-</ecNumber>
    </recommendedName>
</protein>
<comment type="similarity">
    <text evidence="2 6">Belongs to the class-I pyridoxal-phosphate-dependent aminotransferase family.</text>
</comment>
<dbReference type="Gene3D" id="3.40.640.10">
    <property type="entry name" value="Type I PLP-dependent aspartate aminotransferase-like (Major domain)"/>
    <property type="match status" value="1"/>
</dbReference>
<dbReference type="EMBL" id="CP073355">
    <property type="protein sequence ID" value="URA10179.1"/>
    <property type="molecule type" value="Genomic_DNA"/>
</dbReference>
<comment type="cofactor">
    <cofactor evidence="1 6">
        <name>pyridoxal 5'-phosphate</name>
        <dbReference type="ChEBI" id="CHEBI:597326"/>
    </cofactor>
</comment>
<dbReference type="GO" id="GO:0008483">
    <property type="term" value="F:transaminase activity"/>
    <property type="evidence" value="ECO:0007669"/>
    <property type="project" value="UniProtKB-KW"/>
</dbReference>
<keyword evidence="3 6" id="KW-0032">Aminotransferase</keyword>
<keyword evidence="4 6" id="KW-0808">Transferase</keyword>
<evidence type="ECO:0000256" key="5">
    <source>
        <dbReference type="ARBA" id="ARBA00022898"/>
    </source>
</evidence>
<evidence type="ECO:0000259" key="7">
    <source>
        <dbReference type="Pfam" id="PF00155"/>
    </source>
</evidence>
<dbReference type="InterPro" id="IPR004839">
    <property type="entry name" value="Aminotransferase_I/II_large"/>
</dbReference>
<dbReference type="GO" id="GO:0006520">
    <property type="term" value="P:amino acid metabolic process"/>
    <property type="evidence" value="ECO:0007669"/>
    <property type="project" value="InterPro"/>
</dbReference>
<evidence type="ECO:0000256" key="6">
    <source>
        <dbReference type="RuleBase" id="RU000481"/>
    </source>
</evidence>
<reference evidence="8" key="1">
    <citation type="submission" date="2021-04" db="EMBL/GenBank/DDBJ databases">
        <authorList>
            <person name="Postec A."/>
        </authorList>
    </citation>
    <scope>NUCLEOTIDE SEQUENCE</scope>
    <source>
        <strain evidence="8">F1F22</strain>
    </source>
</reference>
<organism evidence="8 9">
    <name type="scientific">Thermospira aquatica</name>
    <dbReference type="NCBI Taxonomy" id="2828656"/>
    <lineage>
        <taxon>Bacteria</taxon>
        <taxon>Pseudomonadati</taxon>
        <taxon>Spirochaetota</taxon>
        <taxon>Spirochaetia</taxon>
        <taxon>Brevinematales</taxon>
        <taxon>Thermospiraceae</taxon>
        <taxon>Thermospira</taxon>
    </lineage>
</organism>